<reference evidence="5" key="1">
    <citation type="submission" date="2020-11" db="EMBL/GenBank/DDBJ databases">
        <title>Chlorella ohadii genome sequencing and assembly.</title>
        <authorList>
            <person name="Murik O."/>
            <person name="Treves H."/>
            <person name="Kedem I."/>
            <person name="Shotland Y."/>
            <person name="Kaplan A."/>
        </authorList>
    </citation>
    <scope>NUCLEOTIDE SEQUENCE</scope>
    <source>
        <strain evidence="5">1</strain>
    </source>
</reference>
<evidence type="ECO:0000313" key="6">
    <source>
        <dbReference type="Proteomes" id="UP001205105"/>
    </source>
</evidence>
<dbReference type="AlphaFoldDB" id="A0AAD5DX64"/>
<dbReference type="SUPFAM" id="SSF143034">
    <property type="entry name" value="L35p-like"/>
    <property type="match status" value="1"/>
</dbReference>
<name>A0AAD5DX64_9CHLO</name>
<dbReference type="Pfam" id="PF01632">
    <property type="entry name" value="Ribosomal_L35p"/>
    <property type="match status" value="1"/>
</dbReference>
<dbReference type="HAMAP" id="MF_00514">
    <property type="entry name" value="Ribosomal_bL35"/>
    <property type="match status" value="1"/>
</dbReference>
<organism evidence="5 6">
    <name type="scientific">Chlorella ohadii</name>
    <dbReference type="NCBI Taxonomy" id="2649997"/>
    <lineage>
        <taxon>Eukaryota</taxon>
        <taxon>Viridiplantae</taxon>
        <taxon>Chlorophyta</taxon>
        <taxon>core chlorophytes</taxon>
        <taxon>Trebouxiophyceae</taxon>
        <taxon>Chlorellales</taxon>
        <taxon>Chlorellaceae</taxon>
        <taxon>Chlorella clade</taxon>
        <taxon>Chlorella</taxon>
    </lineage>
</organism>
<dbReference type="GO" id="GO:0015934">
    <property type="term" value="C:large ribosomal subunit"/>
    <property type="evidence" value="ECO:0007669"/>
    <property type="project" value="TreeGrafter"/>
</dbReference>
<dbReference type="PROSITE" id="PS00936">
    <property type="entry name" value="RIBOSOMAL_L35"/>
    <property type="match status" value="1"/>
</dbReference>
<dbReference type="GO" id="GO:0006412">
    <property type="term" value="P:translation"/>
    <property type="evidence" value="ECO:0007669"/>
    <property type="project" value="InterPro"/>
</dbReference>
<protein>
    <recommendedName>
        <fullName evidence="4">50S ribosomal protein L35</fullName>
    </recommendedName>
</protein>
<evidence type="ECO:0000256" key="2">
    <source>
        <dbReference type="ARBA" id="ARBA00022980"/>
    </source>
</evidence>
<dbReference type="Gene3D" id="4.10.410.60">
    <property type="match status" value="1"/>
</dbReference>
<evidence type="ECO:0000256" key="3">
    <source>
        <dbReference type="ARBA" id="ARBA00023274"/>
    </source>
</evidence>
<evidence type="ECO:0000256" key="4">
    <source>
        <dbReference type="RuleBase" id="RU000568"/>
    </source>
</evidence>
<accession>A0AAD5DX64</accession>
<comment type="caution">
    <text evidence="5">The sequence shown here is derived from an EMBL/GenBank/DDBJ whole genome shotgun (WGS) entry which is preliminary data.</text>
</comment>
<dbReference type="PRINTS" id="PR00064">
    <property type="entry name" value="RIBOSOMALL35"/>
</dbReference>
<dbReference type="FunFam" id="4.10.410.60:FF:000001">
    <property type="entry name" value="50S ribosomal protein L35"/>
    <property type="match status" value="1"/>
</dbReference>
<keyword evidence="2 4" id="KW-0689">Ribosomal protein</keyword>
<evidence type="ECO:0000256" key="1">
    <source>
        <dbReference type="ARBA" id="ARBA00006598"/>
    </source>
</evidence>
<gene>
    <name evidence="5" type="ORF">COHA_000353</name>
</gene>
<dbReference type="PANTHER" id="PTHR33343:SF1">
    <property type="entry name" value="LARGE RIBOSOMAL SUBUNIT PROTEIN BL35M"/>
    <property type="match status" value="1"/>
</dbReference>
<dbReference type="Proteomes" id="UP001205105">
    <property type="component" value="Unassembled WGS sequence"/>
</dbReference>
<dbReference type="InterPro" id="IPR021137">
    <property type="entry name" value="Ribosomal_bL35-like"/>
</dbReference>
<dbReference type="GO" id="GO:0003735">
    <property type="term" value="F:structural constituent of ribosome"/>
    <property type="evidence" value="ECO:0007669"/>
    <property type="project" value="InterPro"/>
</dbReference>
<dbReference type="InterPro" id="IPR018265">
    <property type="entry name" value="Ribosomal_bL35_CS"/>
</dbReference>
<proteinExistence type="inferred from homology"/>
<keyword evidence="6" id="KW-1185">Reference proteome</keyword>
<dbReference type="PANTHER" id="PTHR33343">
    <property type="entry name" value="54S RIBOSOMAL PROTEIN BL35M"/>
    <property type="match status" value="1"/>
</dbReference>
<sequence>MASLLCAQLSTLRISARAAKPFAAAQRLASSANGIAAAPRPVLAARSKQQQQQAAAPALEVVAADGPRGMKLKSRKSAAKRYKITGSGKVMVRRAGKQHLNEKQSRKTKRNLGKMITASETHKNLIRGCLPYAKIA</sequence>
<keyword evidence="3 4" id="KW-0687">Ribonucleoprotein</keyword>
<dbReference type="InterPro" id="IPR037229">
    <property type="entry name" value="Ribosomal_bL35_sf"/>
</dbReference>
<comment type="similarity">
    <text evidence="1 4">Belongs to the bacterial ribosomal protein bL35 family.</text>
</comment>
<dbReference type="NCBIfam" id="TIGR00001">
    <property type="entry name" value="rpmI_bact"/>
    <property type="match status" value="1"/>
</dbReference>
<dbReference type="EMBL" id="JADXDR010000009">
    <property type="protein sequence ID" value="KAI7846092.1"/>
    <property type="molecule type" value="Genomic_DNA"/>
</dbReference>
<dbReference type="InterPro" id="IPR001706">
    <property type="entry name" value="Ribosomal_bL35"/>
</dbReference>
<evidence type="ECO:0000313" key="5">
    <source>
        <dbReference type="EMBL" id="KAI7846092.1"/>
    </source>
</evidence>